<dbReference type="PANTHER" id="PTHR22916:SF3">
    <property type="entry name" value="UDP-GLCNAC:BETAGAL BETA-1,3-N-ACETYLGLUCOSAMINYLTRANSFERASE-LIKE PROTEIN 1"/>
    <property type="match status" value="1"/>
</dbReference>
<evidence type="ECO:0000259" key="1">
    <source>
        <dbReference type="Pfam" id="PF00535"/>
    </source>
</evidence>
<dbReference type="Gene3D" id="3.90.550.10">
    <property type="entry name" value="Spore Coat Polysaccharide Biosynthesis Protein SpsA, Chain A"/>
    <property type="match status" value="1"/>
</dbReference>
<dbReference type="OrthoDB" id="199095at2"/>
<dbReference type="STRING" id="550983.A4R26_23010"/>
<gene>
    <name evidence="2" type="ORF">A4R26_23010</name>
</gene>
<sequence length="350" mass="40613">MSSSNEQKHNTSPWVTFCMTTYKRPDFLRDQINELFKQTFTDFAIIIHDNDTTASAKSVVESFNDPRVQYFTNEENLGMVKSFNRSLARATSPYVVMITDDDPVYPDMLQTVYDLTIQYPGFGMYYGGCNIMYNNPEVAKPSRGKVGMNSCLADLPIDTVRTFSGQQFPFAFFSGETGHMLWSCGIVKREIALAVDGMPDFGSPYNTDFGYMVLCGAREGVVLLNRALGHQVVHGANYGFTESDFEKFYIVPEAWIAWIQQRLPQKNDYTGLQKLMEEYTGRWVVAYAMSIKRYLNDKKLTNDNFNKFVRKIFRISYLRKWKMKYLLAVRFPNLFELLIEAKRRMFDRKR</sequence>
<dbReference type="SUPFAM" id="SSF53448">
    <property type="entry name" value="Nucleotide-diphospho-sugar transferases"/>
    <property type="match status" value="1"/>
</dbReference>
<dbReference type="Pfam" id="PF00535">
    <property type="entry name" value="Glycos_transf_2"/>
    <property type="match status" value="1"/>
</dbReference>
<dbReference type="InterPro" id="IPR001173">
    <property type="entry name" value="Glyco_trans_2-like"/>
</dbReference>
<evidence type="ECO:0000313" key="2">
    <source>
        <dbReference type="EMBL" id="OQP57975.1"/>
    </source>
</evidence>
<proteinExistence type="predicted"/>
<dbReference type="GO" id="GO:0016758">
    <property type="term" value="F:hexosyltransferase activity"/>
    <property type="evidence" value="ECO:0007669"/>
    <property type="project" value="UniProtKB-ARBA"/>
</dbReference>
<dbReference type="PANTHER" id="PTHR22916">
    <property type="entry name" value="GLYCOSYLTRANSFERASE"/>
    <property type="match status" value="1"/>
</dbReference>
<reference evidence="3" key="1">
    <citation type="submission" date="2016-04" db="EMBL/GenBank/DDBJ databases">
        <authorList>
            <person name="Chen L."/>
            <person name="Zhuang W."/>
            <person name="Wang G."/>
        </authorList>
    </citation>
    <scope>NUCLEOTIDE SEQUENCE [LARGE SCALE GENOMIC DNA]</scope>
    <source>
        <strain evidence="3">208</strain>
    </source>
</reference>
<dbReference type="InterPro" id="IPR029044">
    <property type="entry name" value="Nucleotide-diphossugar_trans"/>
</dbReference>
<feature type="domain" description="Glycosyltransferase 2-like" evidence="1">
    <location>
        <begin position="17"/>
        <end position="115"/>
    </location>
</feature>
<dbReference type="EMBL" id="LWBP01000189">
    <property type="protein sequence ID" value="OQP57975.1"/>
    <property type="molecule type" value="Genomic_DNA"/>
</dbReference>
<name>A0A1V9FHY7_9BACT</name>
<dbReference type="AlphaFoldDB" id="A0A1V9FHY7"/>
<organism evidence="2 3">
    <name type="scientific">Niastella populi</name>
    <dbReference type="NCBI Taxonomy" id="550983"/>
    <lineage>
        <taxon>Bacteria</taxon>
        <taxon>Pseudomonadati</taxon>
        <taxon>Bacteroidota</taxon>
        <taxon>Chitinophagia</taxon>
        <taxon>Chitinophagales</taxon>
        <taxon>Chitinophagaceae</taxon>
        <taxon>Niastella</taxon>
    </lineage>
</organism>
<evidence type="ECO:0000313" key="3">
    <source>
        <dbReference type="Proteomes" id="UP000192276"/>
    </source>
</evidence>
<dbReference type="Proteomes" id="UP000192276">
    <property type="component" value="Unassembled WGS sequence"/>
</dbReference>
<dbReference type="CDD" id="cd00761">
    <property type="entry name" value="Glyco_tranf_GTA_type"/>
    <property type="match status" value="1"/>
</dbReference>
<accession>A0A1V9FHY7</accession>
<comment type="caution">
    <text evidence="2">The sequence shown here is derived from an EMBL/GenBank/DDBJ whole genome shotgun (WGS) entry which is preliminary data.</text>
</comment>
<keyword evidence="3" id="KW-1185">Reference proteome</keyword>
<dbReference type="RefSeq" id="WP_081166421.1">
    <property type="nucleotide sequence ID" value="NZ_LWBP01000189.1"/>
</dbReference>
<protein>
    <recommendedName>
        <fullName evidence="1">Glycosyltransferase 2-like domain-containing protein</fullName>
    </recommendedName>
</protein>